<evidence type="ECO:0000256" key="1">
    <source>
        <dbReference type="SAM" id="MobiDB-lite"/>
    </source>
</evidence>
<reference evidence="3 4" key="1">
    <citation type="submission" date="2021-01" db="EMBL/GenBank/DDBJ databases">
        <title>Whole genome shotgun sequence of Plantactinospora mayteni NBRC 109088.</title>
        <authorList>
            <person name="Komaki H."/>
            <person name="Tamura T."/>
        </authorList>
    </citation>
    <scope>NUCLEOTIDE SEQUENCE [LARGE SCALE GENOMIC DNA]</scope>
    <source>
        <strain evidence="3 4">NBRC 109088</strain>
    </source>
</reference>
<evidence type="ECO:0000313" key="3">
    <source>
        <dbReference type="EMBL" id="GIG94632.1"/>
    </source>
</evidence>
<feature type="chain" id="PRO_5045358224" description="Secreted protein/lipoprotein" evidence="2">
    <location>
        <begin position="23"/>
        <end position="192"/>
    </location>
</feature>
<proteinExistence type="predicted"/>
<feature type="compositionally biased region" description="Low complexity" evidence="1">
    <location>
        <begin position="33"/>
        <end position="55"/>
    </location>
</feature>
<keyword evidence="4" id="KW-1185">Reference proteome</keyword>
<accession>A0ABQ4EIR0</accession>
<evidence type="ECO:0000313" key="4">
    <source>
        <dbReference type="Proteomes" id="UP000621500"/>
    </source>
</evidence>
<dbReference type="EMBL" id="BONX01000007">
    <property type="protein sequence ID" value="GIG94632.1"/>
    <property type="molecule type" value="Genomic_DNA"/>
</dbReference>
<sequence>MNRTTRTITLTALLAVAATLTACTDPEEPPITLPSATSSSSAPSPTASVTSTTTPQQQILDVYLGMQRAFLKASETANPDDPELPRYTAGTALKRLRDGLTSMRQQGLRGRGEAIFQPKVESFQPADAPTKARVRDCMDTSRTQRYKANGDPYKDTPGGLRLVIADLERVDGAWKVTGLGVHEVGSCKLESS</sequence>
<feature type="signal peptide" evidence="2">
    <location>
        <begin position="1"/>
        <end position="22"/>
    </location>
</feature>
<comment type="caution">
    <text evidence="3">The sequence shown here is derived from an EMBL/GenBank/DDBJ whole genome shotgun (WGS) entry which is preliminary data.</text>
</comment>
<protein>
    <recommendedName>
        <fullName evidence="5">Secreted protein/lipoprotein</fullName>
    </recommendedName>
</protein>
<organism evidence="3 4">
    <name type="scientific">Plantactinospora mayteni</name>
    <dbReference type="NCBI Taxonomy" id="566021"/>
    <lineage>
        <taxon>Bacteria</taxon>
        <taxon>Bacillati</taxon>
        <taxon>Actinomycetota</taxon>
        <taxon>Actinomycetes</taxon>
        <taxon>Micromonosporales</taxon>
        <taxon>Micromonosporaceae</taxon>
        <taxon>Plantactinospora</taxon>
    </lineage>
</organism>
<dbReference type="PROSITE" id="PS51257">
    <property type="entry name" value="PROKAR_LIPOPROTEIN"/>
    <property type="match status" value="1"/>
</dbReference>
<dbReference type="RefSeq" id="WP_203856558.1">
    <property type="nucleotide sequence ID" value="NZ_BAAAZQ010000005.1"/>
</dbReference>
<name>A0ABQ4EIR0_9ACTN</name>
<gene>
    <name evidence="3" type="ORF">Pma05_12050</name>
</gene>
<evidence type="ECO:0008006" key="5">
    <source>
        <dbReference type="Google" id="ProtNLM"/>
    </source>
</evidence>
<keyword evidence="2" id="KW-0732">Signal</keyword>
<evidence type="ECO:0000256" key="2">
    <source>
        <dbReference type="SAM" id="SignalP"/>
    </source>
</evidence>
<dbReference type="Proteomes" id="UP000621500">
    <property type="component" value="Unassembled WGS sequence"/>
</dbReference>
<feature type="region of interest" description="Disordered" evidence="1">
    <location>
        <begin position="25"/>
        <end position="55"/>
    </location>
</feature>